<evidence type="ECO:0000313" key="3">
    <source>
        <dbReference type="Proteomes" id="UP000799436"/>
    </source>
</evidence>
<name>A0A6G1L3K4_9PEZI</name>
<organism evidence="2 3">
    <name type="scientific">Teratosphaeria nubilosa</name>
    <dbReference type="NCBI Taxonomy" id="161662"/>
    <lineage>
        <taxon>Eukaryota</taxon>
        <taxon>Fungi</taxon>
        <taxon>Dikarya</taxon>
        <taxon>Ascomycota</taxon>
        <taxon>Pezizomycotina</taxon>
        <taxon>Dothideomycetes</taxon>
        <taxon>Dothideomycetidae</taxon>
        <taxon>Mycosphaerellales</taxon>
        <taxon>Teratosphaeriaceae</taxon>
        <taxon>Teratosphaeria</taxon>
    </lineage>
</organism>
<sequence length="255" mass="28970">MVPCTFEGYEHRPHKLRRASVSSLPWCRRCCCPRRVVDLAAGPVRTFRDCLDRLHNFCRLTTTCSTATHTAPDALTCHQQLVLRALSAISMLIAVSGAPLHHSEAEGRNTPSLLHHQRLPPSQHTLSRWRASHMTAHLNSLSEPSTDLGNTFLNDWGKTRACSTPQPPPTHCRHPLHLQRPFRMQIRLRQEVILWSVGSPRHARGHRCFDNTKSPRQHKKKETGGTGTTLPRQQQKEQRITLTTLEAVESWALRP</sequence>
<accession>A0A6G1L3K4</accession>
<proteinExistence type="predicted"/>
<feature type="region of interest" description="Disordered" evidence="1">
    <location>
        <begin position="202"/>
        <end position="240"/>
    </location>
</feature>
<dbReference type="AlphaFoldDB" id="A0A6G1L3K4"/>
<dbReference type="Proteomes" id="UP000799436">
    <property type="component" value="Unassembled WGS sequence"/>
</dbReference>
<gene>
    <name evidence="2" type="ORF">EJ03DRAFT_166751</name>
</gene>
<evidence type="ECO:0000313" key="2">
    <source>
        <dbReference type="EMBL" id="KAF2766814.1"/>
    </source>
</evidence>
<keyword evidence="3" id="KW-1185">Reference proteome</keyword>
<dbReference type="EMBL" id="ML995865">
    <property type="protein sequence ID" value="KAF2766814.1"/>
    <property type="molecule type" value="Genomic_DNA"/>
</dbReference>
<evidence type="ECO:0000256" key="1">
    <source>
        <dbReference type="SAM" id="MobiDB-lite"/>
    </source>
</evidence>
<dbReference type="OrthoDB" id="10588528at2759"/>
<protein>
    <submittedName>
        <fullName evidence="2">Uncharacterized protein</fullName>
    </submittedName>
</protein>
<reference evidence="2" key="1">
    <citation type="journal article" date="2020" name="Stud. Mycol.">
        <title>101 Dothideomycetes genomes: a test case for predicting lifestyles and emergence of pathogens.</title>
        <authorList>
            <person name="Haridas S."/>
            <person name="Albert R."/>
            <person name="Binder M."/>
            <person name="Bloem J."/>
            <person name="Labutti K."/>
            <person name="Salamov A."/>
            <person name="Andreopoulos B."/>
            <person name="Baker S."/>
            <person name="Barry K."/>
            <person name="Bills G."/>
            <person name="Bluhm B."/>
            <person name="Cannon C."/>
            <person name="Castanera R."/>
            <person name="Culley D."/>
            <person name="Daum C."/>
            <person name="Ezra D."/>
            <person name="Gonzalez J."/>
            <person name="Henrissat B."/>
            <person name="Kuo A."/>
            <person name="Liang C."/>
            <person name="Lipzen A."/>
            <person name="Lutzoni F."/>
            <person name="Magnuson J."/>
            <person name="Mondo S."/>
            <person name="Nolan M."/>
            <person name="Ohm R."/>
            <person name="Pangilinan J."/>
            <person name="Park H.-J."/>
            <person name="Ramirez L."/>
            <person name="Alfaro M."/>
            <person name="Sun H."/>
            <person name="Tritt A."/>
            <person name="Yoshinaga Y."/>
            <person name="Zwiers L.-H."/>
            <person name="Turgeon B."/>
            <person name="Goodwin S."/>
            <person name="Spatafora J."/>
            <person name="Crous P."/>
            <person name="Grigoriev I."/>
        </authorList>
    </citation>
    <scope>NUCLEOTIDE SEQUENCE</scope>
    <source>
        <strain evidence="2">CBS 116005</strain>
    </source>
</reference>